<reference evidence="1 2" key="1">
    <citation type="submission" date="2019-01" db="EMBL/GenBank/DDBJ databases">
        <title>Draft genome sequences of three monokaryotic isolates of the white-rot basidiomycete fungus Dichomitus squalens.</title>
        <authorList>
            <consortium name="DOE Joint Genome Institute"/>
            <person name="Lopez S.C."/>
            <person name="Andreopoulos B."/>
            <person name="Pangilinan J."/>
            <person name="Lipzen A."/>
            <person name="Riley R."/>
            <person name="Ahrendt S."/>
            <person name="Ng V."/>
            <person name="Barry K."/>
            <person name="Daum C."/>
            <person name="Grigoriev I.V."/>
            <person name="Hilden K.S."/>
            <person name="Makela M.R."/>
            <person name="de Vries R.P."/>
        </authorList>
    </citation>
    <scope>NUCLEOTIDE SEQUENCE [LARGE SCALE GENOMIC DNA]</scope>
    <source>
        <strain evidence="1 2">CBS 464.89</strain>
    </source>
</reference>
<accession>A0A4Q9PZ12</accession>
<dbReference type="AlphaFoldDB" id="A0A4Q9PZ12"/>
<keyword evidence="2" id="KW-1185">Reference proteome</keyword>
<gene>
    <name evidence="1" type="ORF">BD310DRAFT_365194</name>
</gene>
<evidence type="ECO:0000313" key="1">
    <source>
        <dbReference type="EMBL" id="TBU59931.1"/>
    </source>
</evidence>
<proteinExistence type="predicted"/>
<organism evidence="1 2">
    <name type="scientific">Dichomitus squalens</name>
    <dbReference type="NCBI Taxonomy" id="114155"/>
    <lineage>
        <taxon>Eukaryota</taxon>
        <taxon>Fungi</taxon>
        <taxon>Dikarya</taxon>
        <taxon>Basidiomycota</taxon>
        <taxon>Agaricomycotina</taxon>
        <taxon>Agaricomycetes</taxon>
        <taxon>Polyporales</taxon>
        <taxon>Polyporaceae</taxon>
        <taxon>Dichomitus</taxon>
    </lineage>
</organism>
<protein>
    <submittedName>
        <fullName evidence="1">Uncharacterized protein</fullName>
    </submittedName>
</protein>
<dbReference type="EMBL" id="ML145109">
    <property type="protein sequence ID" value="TBU59931.1"/>
    <property type="molecule type" value="Genomic_DNA"/>
</dbReference>
<name>A0A4Q9PZ12_9APHY</name>
<sequence length="100" mass="11407">MRAQRDKRMAWPSRYAAHNEPNCVARDPGANSIYLMVAIICLPTVHLGVHALYQGSLPCHYSQARRLASLGSMISRSHIRTRRQVRVANVVRTHGHRPRR</sequence>
<dbReference type="Proteomes" id="UP000292082">
    <property type="component" value="Unassembled WGS sequence"/>
</dbReference>
<evidence type="ECO:0000313" key="2">
    <source>
        <dbReference type="Proteomes" id="UP000292082"/>
    </source>
</evidence>